<dbReference type="Proteomes" id="UP000664521">
    <property type="component" value="Unassembled WGS sequence"/>
</dbReference>
<sequence>MLTTDLKPHLALITGATGGIGRATCLALANFNCSLAIHYHSAHSTAEALVTDLRSKGIRTEAFQADLRRYDGVRELYRQVIERLGHPTILFNNAGIAMKSGVKDVQDVTVEMFEETWRANCGSAYLLTQLCLPEMEKKGSSKSALHGLIHWLSQIYGPKGVTVNGVAPALITGTTMLPGEPEDLKSKIPIGRLGTPEEVAETVLWMYVYHISRSAISSLWNQIF</sequence>
<accession>A0A8H3EKW0</accession>
<dbReference type="SUPFAM" id="SSF51735">
    <property type="entry name" value="NAD(P)-binding Rossmann-fold domains"/>
    <property type="match status" value="1"/>
</dbReference>
<gene>
    <name evidence="4" type="ORF">HETSPECPRED_008799</name>
</gene>
<dbReference type="GO" id="GO:0004316">
    <property type="term" value="F:3-oxoacyl-[acyl-carrier-protein] reductase (NADPH) activity"/>
    <property type="evidence" value="ECO:0007669"/>
    <property type="project" value="UniProtKB-EC"/>
</dbReference>
<dbReference type="InterPro" id="IPR050259">
    <property type="entry name" value="SDR"/>
</dbReference>
<comment type="caution">
    <text evidence="4">The sequence shown here is derived from an EMBL/GenBank/DDBJ whole genome shotgun (WGS) entry which is preliminary data.</text>
</comment>
<dbReference type="EC" id="1.1.1.100" evidence="2"/>
<name>A0A8H3EKW0_9LECA</name>
<dbReference type="InterPro" id="IPR002347">
    <property type="entry name" value="SDR_fam"/>
</dbReference>
<evidence type="ECO:0000256" key="1">
    <source>
        <dbReference type="ARBA" id="ARBA00006484"/>
    </source>
</evidence>
<dbReference type="Gene3D" id="3.40.50.720">
    <property type="entry name" value="NAD(P)-binding Rossmann-like Domain"/>
    <property type="match status" value="2"/>
</dbReference>
<evidence type="ECO:0000313" key="4">
    <source>
        <dbReference type="EMBL" id="CAF9909026.1"/>
    </source>
</evidence>
<dbReference type="PANTHER" id="PTHR42879:SF2">
    <property type="entry name" value="3-OXOACYL-[ACYL-CARRIER-PROTEIN] REDUCTASE FABG"/>
    <property type="match status" value="1"/>
</dbReference>
<comment type="catalytic activity">
    <reaction evidence="3">
        <text>a (3R)-hydroxyacyl-[ACP] + NADP(+) = a 3-oxoacyl-[ACP] + NADPH + H(+)</text>
        <dbReference type="Rhea" id="RHEA:17397"/>
        <dbReference type="Rhea" id="RHEA-COMP:9916"/>
        <dbReference type="Rhea" id="RHEA-COMP:9945"/>
        <dbReference type="ChEBI" id="CHEBI:15378"/>
        <dbReference type="ChEBI" id="CHEBI:57783"/>
        <dbReference type="ChEBI" id="CHEBI:58349"/>
        <dbReference type="ChEBI" id="CHEBI:78776"/>
        <dbReference type="ChEBI" id="CHEBI:78827"/>
        <dbReference type="EC" id="1.1.1.100"/>
    </reaction>
</comment>
<protein>
    <recommendedName>
        <fullName evidence="2">3-oxoacyl-[acyl-carrier-protein] reductase</fullName>
        <ecNumber evidence="2">1.1.1.100</ecNumber>
    </recommendedName>
</protein>
<evidence type="ECO:0000256" key="3">
    <source>
        <dbReference type="ARBA" id="ARBA00048508"/>
    </source>
</evidence>
<dbReference type="EMBL" id="CAJPDS010000007">
    <property type="protein sequence ID" value="CAF9909026.1"/>
    <property type="molecule type" value="Genomic_DNA"/>
</dbReference>
<dbReference type="AlphaFoldDB" id="A0A8H3EKW0"/>
<evidence type="ECO:0000256" key="2">
    <source>
        <dbReference type="ARBA" id="ARBA00012948"/>
    </source>
</evidence>
<proteinExistence type="inferred from homology"/>
<reference evidence="4" key="1">
    <citation type="submission" date="2021-03" db="EMBL/GenBank/DDBJ databases">
        <authorList>
            <person name="Tagirdzhanova G."/>
        </authorList>
    </citation>
    <scope>NUCLEOTIDE SEQUENCE</scope>
</reference>
<comment type="similarity">
    <text evidence="1">Belongs to the short-chain dehydrogenases/reductases (SDR) family.</text>
</comment>
<keyword evidence="5" id="KW-1185">Reference proteome</keyword>
<dbReference type="InterPro" id="IPR036291">
    <property type="entry name" value="NAD(P)-bd_dom_sf"/>
</dbReference>
<dbReference type="PRINTS" id="PR00081">
    <property type="entry name" value="GDHRDH"/>
</dbReference>
<dbReference type="Pfam" id="PF00106">
    <property type="entry name" value="adh_short"/>
    <property type="match status" value="1"/>
</dbReference>
<dbReference type="PANTHER" id="PTHR42879">
    <property type="entry name" value="3-OXOACYL-(ACYL-CARRIER-PROTEIN) REDUCTASE"/>
    <property type="match status" value="1"/>
</dbReference>
<dbReference type="OrthoDB" id="417891at2759"/>
<dbReference type="CDD" id="cd05233">
    <property type="entry name" value="SDR_c"/>
    <property type="match status" value="1"/>
</dbReference>
<organism evidence="4 5">
    <name type="scientific">Heterodermia speciosa</name>
    <dbReference type="NCBI Taxonomy" id="116794"/>
    <lineage>
        <taxon>Eukaryota</taxon>
        <taxon>Fungi</taxon>
        <taxon>Dikarya</taxon>
        <taxon>Ascomycota</taxon>
        <taxon>Pezizomycotina</taxon>
        <taxon>Lecanoromycetes</taxon>
        <taxon>OSLEUM clade</taxon>
        <taxon>Lecanoromycetidae</taxon>
        <taxon>Caliciales</taxon>
        <taxon>Physciaceae</taxon>
        <taxon>Heterodermia</taxon>
    </lineage>
</organism>
<evidence type="ECO:0000313" key="5">
    <source>
        <dbReference type="Proteomes" id="UP000664521"/>
    </source>
</evidence>